<name>A0A5B7KNM7_PORTR</name>
<dbReference type="EMBL" id="VSRR010150905">
    <property type="protein sequence ID" value="MPD06385.1"/>
    <property type="molecule type" value="Genomic_DNA"/>
</dbReference>
<gene>
    <name evidence="2" type="ORF">E2C01_102194</name>
</gene>
<dbReference type="Proteomes" id="UP000324222">
    <property type="component" value="Unassembled WGS sequence"/>
</dbReference>
<evidence type="ECO:0000313" key="2">
    <source>
        <dbReference type="EMBL" id="MPD06385.1"/>
    </source>
</evidence>
<protein>
    <submittedName>
        <fullName evidence="2">Uncharacterized protein</fullName>
    </submittedName>
</protein>
<organism evidence="2 3">
    <name type="scientific">Portunus trituberculatus</name>
    <name type="common">Swimming crab</name>
    <name type="synonym">Neptunus trituberculatus</name>
    <dbReference type="NCBI Taxonomy" id="210409"/>
    <lineage>
        <taxon>Eukaryota</taxon>
        <taxon>Metazoa</taxon>
        <taxon>Ecdysozoa</taxon>
        <taxon>Arthropoda</taxon>
        <taxon>Crustacea</taxon>
        <taxon>Multicrustacea</taxon>
        <taxon>Malacostraca</taxon>
        <taxon>Eumalacostraca</taxon>
        <taxon>Eucarida</taxon>
        <taxon>Decapoda</taxon>
        <taxon>Pleocyemata</taxon>
        <taxon>Brachyura</taxon>
        <taxon>Eubrachyura</taxon>
        <taxon>Portunoidea</taxon>
        <taxon>Portunidae</taxon>
        <taxon>Portuninae</taxon>
        <taxon>Portunus</taxon>
    </lineage>
</organism>
<proteinExistence type="predicted"/>
<comment type="caution">
    <text evidence="2">The sequence shown here is derived from an EMBL/GenBank/DDBJ whole genome shotgun (WGS) entry which is preliminary data.</text>
</comment>
<evidence type="ECO:0000313" key="3">
    <source>
        <dbReference type="Proteomes" id="UP000324222"/>
    </source>
</evidence>
<keyword evidence="3" id="KW-1185">Reference proteome</keyword>
<evidence type="ECO:0000256" key="1">
    <source>
        <dbReference type="SAM" id="MobiDB-lite"/>
    </source>
</evidence>
<dbReference type="AlphaFoldDB" id="A0A5B7KNM7"/>
<feature type="compositionally biased region" description="Basic and acidic residues" evidence="1">
    <location>
        <begin position="21"/>
        <end position="32"/>
    </location>
</feature>
<feature type="region of interest" description="Disordered" evidence="1">
    <location>
        <begin position="21"/>
        <end position="73"/>
    </location>
</feature>
<sequence length="73" mass="8489">MLNQKNIVFLCDECIEDAKERMKDRKEDKTDRATQTGTSETSSKDTDRGRPGWGHSDCTPRNPSRTRSCRRRE</sequence>
<accession>A0A5B7KNM7</accession>
<reference evidence="2 3" key="1">
    <citation type="submission" date="2019-05" db="EMBL/GenBank/DDBJ databases">
        <title>Another draft genome of Portunus trituberculatus and its Hox gene families provides insights of decapod evolution.</title>
        <authorList>
            <person name="Jeong J.-H."/>
            <person name="Song I."/>
            <person name="Kim S."/>
            <person name="Choi T."/>
            <person name="Kim D."/>
            <person name="Ryu S."/>
            <person name="Kim W."/>
        </authorList>
    </citation>
    <scope>NUCLEOTIDE SEQUENCE [LARGE SCALE GENOMIC DNA]</scope>
    <source>
        <tissue evidence="2">Muscle</tissue>
    </source>
</reference>